<protein>
    <recommendedName>
        <fullName evidence="3">ATP-binding protein</fullName>
    </recommendedName>
</protein>
<dbReference type="Gene3D" id="3.30.565.10">
    <property type="entry name" value="Histidine kinase-like ATPase, C-terminal domain"/>
    <property type="match status" value="1"/>
</dbReference>
<dbReference type="SUPFAM" id="SSF55874">
    <property type="entry name" value="ATPase domain of HSP90 chaperone/DNA topoisomerase II/histidine kinase"/>
    <property type="match status" value="1"/>
</dbReference>
<dbReference type="Proteomes" id="UP000322658">
    <property type="component" value="Unassembled WGS sequence"/>
</dbReference>
<accession>A0A5B3GTL7</accession>
<evidence type="ECO:0000313" key="2">
    <source>
        <dbReference type="Proteomes" id="UP000322658"/>
    </source>
</evidence>
<dbReference type="RefSeq" id="WP_149885840.1">
    <property type="nucleotide sequence ID" value="NZ_VVXJ01000006.1"/>
</dbReference>
<sequence>MDNINNTYQPIVGKNLIEILMFSMYSDSLIIFREYVQNAFDAIVEAKRQGVLSNIREGQVSITIDPISRKIHILDNGVGINVSQAQPILLNIADSHKDGIGLAGQYGIGRLVGAKYCKRLIFKTSAKGENRYTEIAFDNELAQKIISNKEDKSTATQVIDRITSVVVGEEAPDKHYFEVRMEEVSEHHRSLLNVDKVSEYLKEVAPIDYMLEFKNMLYNQCLPIQYKDFNEELDHIRLTVNDEIDIRKRYGLMINGTGDEISSLQFFKFEDSEFGLLGWGWYAITPFTKAIPASDVNKGIRLRKRNIQIGSKDLLNQYFREARGNNYFYGEIHAVHPNLRPNSSRDGLTHTPEAIKLYEYIKDYFSDLQKLYHLANDAKNLYRDIHLSGTSTPQSDKEKVEIQTKISTTVEQFDKIKTKYRDDYNIGEASDKVLAIYGKTIKKTLENLPTDILPSNVTSLTDIGVKTNGEAISIVTPTPAPIQEEPTPSAVTDIFAPLNKKCTPEEIKLIRKVFAILSQNCPISQRTMFETMKERAIKQLCK</sequence>
<dbReference type="Pfam" id="PF13589">
    <property type="entry name" value="HATPase_c_3"/>
    <property type="match status" value="1"/>
</dbReference>
<dbReference type="InterPro" id="IPR036890">
    <property type="entry name" value="HATPase_C_sf"/>
</dbReference>
<proteinExistence type="predicted"/>
<dbReference type="AlphaFoldDB" id="A0A5B3GTL7"/>
<evidence type="ECO:0008006" key="3">
    <source>
        <dbReference type="Google" id="ProtNLM"/>
    </source>
</evidence>
<reference evidence="1 2" key="1">
    <citation type="journal article" date="2019" name="Nat. Med.">
        <title>A library of human gut bacterial isolates paired with longitudinal multiomics data enables mechanistic microbiome research.</title>
        <authorList>
            <person name="Poyet M."/>
            <person name="Groussin M."/>
            <person name="Gibbons S.M."/>
            <person name="Avila-Pacheco J."/>
            <person name="Jiang X."/>
            <person name="Kearney S.M."/>
            <person name="Perrotta A.R."/>
            <person name="Berdy B."/>
            <person name="Zhao S."/>
            <person name="Lieberman T.D."/>
            <person name="Swanson P.K."/>
            <person name="Smith M."/>
            <person name="Roesemann S."/>
            <person name="Alexander J.E."/>
            <person name="Rich S.A."/>
            <person name="Livny J."/>
            <person name="Vlamakis H."/>
            <person name="Clish C."/>
            <person name="Bullock K."/>
            <person name="Deik A."/>
            <person name="Scott J."/>
            <person name="Pierce K.A."/>
            <person name="Xavier R.J."/>
            <person name="Alm E.J."/>
        </authorList>
    </citation>
    <scope>NUCLEOTIDE SEQUENCE [LARGE SCALE GENOMIC DNA]</scope>
    <source>
        <strain evidence="1 2">BIOML-A1</strain>
    </source>
</reference>
<evidence type="ECO:0000313" key="1">
    <source>
        <dbReference type="EMBL" id="KAA2376984.1"/>
    </source>
</evidence>
<gene>
    <name evidence="1" type="ORF">F2Y07_04170</name>
</gene>
<name>A0A5B3GTL7_9BACT</name>
<dbReference type="EMBL" id="VVXJ01000006">
    <property type="protein sequence ID" value="KAA2376984.1"/>
    <property type="molecule type" value="Genomic_DNA"/>
</dbReference>
<organism evidence="1 2">
    <name type="scientific">Alistipes shahii</name>
    <dbReference type="NCBI Taxonomy" id="328814"/>
    <lineage>
        <taxon>Bacteria</taxon>
        <taxon>Pseudomonadati</taxon>
        <taxon>Bacteroidota</taxon>
        <taxon>Bacteroidia</taxon>
        <taxon>Bacteroidales</taxon>
        <taxon>Rikenellaceae</taxon>
        <taxon>Alistipes</taxon>
    </lineage>
</organism>
<comment type="caution">
    <text evidence="1">The sequence shown here is derived from an EMBL/GenBank/DDBJ whole genome shotgun (WGS) entry which is preliminary data.</text>
</comment>